<dbReference type="GO" id="GO:0000400">
    <property type="term" value="F:four-way junction DNA binding"/>
    <property type="evidence" value="ECO:0007669"/>
    <property type="project" value="TreeGrafter"/>
</dbReference>
<evidence type="ECO:0000313" key="3">
    <source>
        <dbReference type="Proteomes" id="UP000053257"/>
    </source>
</evidence>
<dbReference type="CDD" id="cd19490">
    <property type="entry name" value="XRCC2"/>
    <property type="match status" value="1"/>
</dbReference>
<dbReference type="PANTHER" id="PTHR46644">
    <property type="entry name" value="DNA REPAIR PROTEIN XRCC2"/>
    <property type="match status" value="1"/>
</dbReference>
<dbReference type="OrthoDB" id="420422at2759"/>
<accession>A0A0C3S7I7</accession>
<dbReference type="GO" id="GO:0005657">
    <property type="term" value="C:replication fork"/>
    <property type="evidence" value="ECO:0007669"/>
    <property type="project" value="InterPro"/>
</dbReference>
<evidence type="ECO:0000313" key="2">
    <source>
        <dbReference type="EMBL" id="KIP12461.1"/>
    </source>
</evidence>
<dbReference type="GO" id="GO:0005815">
    <property type="term" value="C:microtubule organizing center"/>
    <property type="evidence" value="ECO:0007669"/>
    <property type="project" value="TreeGrafter"/>
</dbReference>
<feature type="domain" description="RecA family profile 1" evidence="1">
    <location>
        <begin position="1"/>
        <end position="193"/>
    </location>
</feature>
<dbReference type="GO" id="GO:0033063">
    <property type="term" value="C:Rad51B-Rad51C-Rad51D-XRCC2 complex"/>
    <property type="evidence" value="ECO:0007669"/>
    <property type="project" value="InterPro"/>
</dbReference>
<dbReference type="PROSITE" id="PS50162">
    <property type="entry name" value="RECA_2"/>
    <property type="match status" value="1"/>
</dbReference>
<gene>
    <name evidence="2" type="ORF">PHLGIDRAFT_61741</name>
</gene>
<dbReference type="HOGENOM" id="CLU_060999_0_0_1"/>
<sequence>LSRGNVVELQGAPGTGKTRLVYDAVVGCILPDRRSGFELGGWGQAAFVLDTEDTFDVQCLQRLLRARIDRSLQGEDTAQLENDPNHVRASALEEALRNLHIFRPASSTQLAATILQLPHYHHEEPHIQDREFGLLVVDSMSSFYWQDRFTTEQLRGGPSEARTPFRHVLTAIERIQASHRPTILLTNWGLNPLVKDPALAERSPFFRQHLYPTPAGFELSPFKAPSRSLSTLPLTHHVTLSRSPVLESSMADDSSDAAQDVDSTVTSFGFVGRVRVPNSKNIAQLRFSIHADRIDFDPGDMFRR</sequence>
<dbReference type="SUPFAM" id="SSF52540">
    <property type="entry name" value="P-loop containing nucleoside triphosphate hydrolases"/>
    <property type="match status" value="1"/>
</dbReference>
<dbReference type="GO" id="GO:0061982">
    <property type="term" value="P:meiosis I cell cycle process"/>
    <property type="evidence" value="ECO:0007669"/>
    <property type="project" value="UniProtKB-ARBA"/>
</dbReference>
<dbReference type="AlphaFoldDB" id="A0A0C3S7I7"/>
<dbReference type="PANTHER" id="PTHR46644:SF2">
    <property type="entry name" value="DNA REPAIR PROTEIN XRCC2"/>
    <property type="match status" value="1"/>
</dbReference>
<dbReference type="STRING" id="745531.A0A0C3S7I7"/>
<proteinExistence type="predicted"/>
<reference evidence="2 3" key="1">
    <citation type="journal article" date="2014" name="PLoS Genet.">
        <title>Analysis of the Phlebiopsis gigantea genome, transcriptome and secretome provides insight into its pioneer colonization strategies of wood.</title>
        <authorList>
            <person name="Hori C."/>
            <person name="Ishida T."/>
            <person name="Igarashi K."/>
            <person name="Samejima M."/>
            <person name="Suzuki H."/>
            <person name="Master E."/>
            <person name="Ferreira P."/>
            <person name="Ruiz-Duenas F.J."/>
            <person name="Held B."/>
            <person name="Canessa P."/>
            <person name="Larrondo L.F."/>
            <person name="Schmoll M."/>
            <person name="Druzhinina I.S."/>
            <person name="Kubicek C.P."/>
            <person name="Gaskell J.A."/>
            <person name="Kersten P."/>
            <person name="St John F."/>
            <person name="Glasner J."/>
            <person name="Sabat G."/>
            <person name="Splinter BonDurant S."/>
            <person name="Syed K."/>
            <person name="Yadav J."/>
            <person name="Mgbeahuruike A.C."/>
            <person name="Kovalchuk A."/>
            <person name="Asiegbu F.O."/>
            <person name="Lackner G."/>
            <person name="Hoffmeister D."/>
            <person name="Rencoret J."/>
            <person name="Gutierrez A."/>
            <person name="Sun H."/>
            <person name="Lindquist E."/>
            <person name="Barry K."/>
            <person name="Riley R."/>
            <person name="Grigoriev I.V."/>
            <person name="Henrissat B."/>
            <person name="Kues U."/>
            <person name="Berka R.M."/>
            <person name="Martinez A.T."/>
            <person name="Covert S.F."/>
            <person name="Blanchette R.A."/>
            <person name="Cullen D."/>
        </authorList>
    </citation>
    <scope>NUCLEOTIDE SEQUENCE [LARGE SCALE GENOMIC DNA]</scope>
    <source>
        <strain evidence="2 3">11061_1 CR5-6</strain>
    </source>
</reference>
<dbReference type="GO" id="GO:0005524">
    <property type="term" value="F:ATP binding"/>
    <property type="evidence" value="ECO:0007669"/>
    <property type="project" value="InterPro"/>
</dbReference>
<keyword evidence="3" id="KW-1185">Reference proteome</keyword>
<dbReference type="Proteomes" id="UP000053257">
    <property type="component" value="Unassembled WGS sequence"/>
</dbReference>
<organism evidence="2 3">
    <name type="scientific">Phlebiopsis gigantea (strain 11061_1 CR5-6)</name>
    <name type="common">White-rot fungus</name>
    <name type="synonym">Peniophora gigantea</name>
    <dbReference type="NCBI Taxonomy" id="745531"/>
    <lineage>
        <taxon>Eukaryota</taxon>
        <taxon>Fungi</taxon>
        <taxon>Dikarya</taxon>
        <taxon>Basidiomycota</taxon>
        <taxon>Agaricomycotina</taxon>
        <taxon>Agaricomycetes</taxon>
        <taxon>Polyporales</taxon>
        <taxon>Phanerochaetaceae</taxon>
        <taxon>Phlebiopsis</taxon>
    </lineage>
</organism>
<dbReference type="GO" id="GO:0140664">
    <property type="term" value="F:ATP-dependent DNA damage sensor activity"/>
    <property type="evidence" value="ECO:0007669"/>
    <property type="project" value="InterPro"/>
</dbReference>
<dbReference type="InterPro" id="IPR027417">
    <property type="entry name" value="P-loop_NTPase"/>
</dbReference>
<dbReference type="GO" id="GO:0000724">
    <property type="term" value="P:double-strand break repair via homologous recombination"/>
    <property type="evidence" value="ECO:0007669"/>
    <property type="project" value="InterPro"/>
</dbReference>
<dbReference type="EMBL" id="KN840439">
    <property type="protein sequence ID" value="KIP12461.1"/>
    <property type="molecule type" value="Genomic_DNA"/>
</dbReference>
<dbReference type="InterPro" id="IPR020588">
    <property type="entry name" value="RecA_ATP-bd"/>
</dbReference>
<dbReference type="GO" id="GO:0042148">
    <property type="term" value="P:DNA strand invasion"/>
    <property type="evidence" value="ECO:0007669"/>
    <property type="project" value="TreeGrafter"/>
</dbReference>
<dbReference type="InterPro" id="IPR030547">
    <property type="entry name" value="XRCC2"/>
</dbReference>
<evidence type="ECO:0000259" key="1">
    <source>
        <dbReference type="PROSITE" id="PS50162"/>
    </source>
</evidence>
<feature type="non-terminal residue" evidence="2">
    <location>
        <position position="1"/>
    </location>
</feature>
<name>A0A0C3S7I7_PHLG1</name>
<dbReference type="Gene3D" id="3.40.50.300">
    <property type="entry name" value="P-loop containing nucleotide triphosphate hydrolases"/>
    <property type="match status" value="1"/>
</dbReference>
<protein>
    <recommendedName>
        <fullName evidence="1">RecA family profile 1 domain-containing protein</fullName>
    </recommendedName>
</protein>